<dbReference type="GO" id="GO:0008233">
    <property type="term" value="F:peptidase activity"/>
    <property type="evidence" value="ECO:0007669"/>
    <property type="project" value="UniProtKB-KW"/>
</dbReference>
<dbReference type="InterPro" id="IPR020568">
    <property type="entry name" value="Ribosomal_Su5_D2-typ_SF"/>
</dbReference>
<accession>A0ABW1YJ64</accession>
<evidence type="ECO:0000256" key="1">
    <source>
        <dbReference type="ARBA" id="ARBA00022670"/>
    </source>
</evidence>
<evidence type="ECO:0000313" key="6">
    <source>
        <dbReference type="Proteomes" id="UP001596425"/>
    </source>
</evidence>
<dbReference type="Proteomes" id="UP001596425">
    <property type="component" value="Unassembled WGS sequence"/>
</dbReference>
<dbReference type="InterPro" id="IPR046843">
    <property type="entry name" value="LonB_AAA-LID"/>
</dbReference>
<name>A0ABW1YJ64_9GAMM</name>
<dbReference type="EC" id="3.4.21.53" evidence="2"/>
<dbReference type="Gene3D" id="3.30.230.10">
    <property type="match status" value="1"/>
</dbReference>
<dbReference type="InterPro" id="IPR027065">
    <property type="entry name" value="Lon_Prtase"/>
</dbReference>
<dbReference type="SUPFAM" id="SSF52540">
    <property type="entry name" value="P-loop containing nucleoside triphosphate hydrolases"/>
    <property type="match status" value="1"/>
</dbReference>
<dbReference type="Gene3D" id="1.10.8.60">
    <property type="match status" value="1"/>
</dbReference>
<evidence type="ECO:0000256" key="3">
    <source>
        <dbReference type="SAM" id="MobiDB-lite"/>
    </source>
</evidence>
<dbReference type="InterPro" id="IPR046844">
    <property type="entry name" value="Lon-like_helical"/>
</dbReference>
<feature type="domain" description="Lon proteolytic" evidence="4">
    <location>
        <begin position="565"/>
        <end position="760"/>
    </location>
</feature>
<dbReference type="EMBL" id="JBHSVR010000001">
    <property type="protein sequence ID" value="MFC6632720.1"/>
    <property type="molecule type" value="Genomic_DNA"/>
</dbReference>
<dbReference type="PANTHER" id="PTHR10046">
    <property type="entry name" value="ATP DEPENDENT LON PROTEASE FAMILY MEMBER"/>
    <property type="match status" value="1"/>
</dbReference>
<gene>
    <name evidence="5" type="ORF">ACFQBM_05485</name>
</gene>
<dbReference type="PROSITE" id="PS51786">
    <property type="entry name" value="LON_PROTEOLYTIC"/>
    <property type="match status" value="1"/>
</dbReference>
<feature type="active site" evidence="2">
    <location>
        <position position="698"/>
    </location>
</feature>
<keyword evidence="6" id="KW-1185">Reference proteome</keyword>
<dbReference type="Pfam" id="PF13654">
    <property type="entry name" value="AAA_32"/>
    <property type="match status" value="1"/>
</dbReference>
<proteinExistence type="inferred from homology"/>
<keyword evidence="1 2" id="KW-0645">Protease</keyword>
<feature type="compositionally biased region" description="Basic and acidic residues" evidence="3">
    <location>
        <begin position="793"/>
        <end position="816"/>
    </location>
</feature>
<dbReference type="Pfam" id="PF20437">
    <property type="entry name" value="LonC_helical"/>
    <property type="match status" value="1"/>
</dbReference>
<dbReference type="Gene3D" id="3.40.50.300">
    <property type="entry name" value="P-loop containing nucleotide triphosphate hydrolases"/>
    <property type="match status" value="2"/>
</dbReference>
<reference evidence="6" key="1">
    <citation type="journal article" date="2019" name="Int. J. Syst. Evol. Microbiol.">
        <title>The Global Catalogue of Microorganisms (GCM) 10K type strain sequencing project: providing services to taxonomists for standard genome sequencing and annotation.</title>
        <authorList>
            <consortium name="The Broad Institute Genomics Platform"/>
            <consortium name="The Broad Institute Genome Sequencing Center for Infectious Disease"/>
            <person name="Wu L."/>
            <person name="Ma J."/>
        </authorList>
    </citation>
    <scope>NUCLEOTIDE SEQUENCE [LARGE SCALE GENOMIC DNA]</scope>
    <source>
        <strain evidence="6">CGMCC 1.13718</strain>
    </source>
</reference>
<dbReference type="InterPro" id="IPR014721">
    <property type="entry name" value="Ribsml_uS5_D2-typ_fold_subgr"/>
</dbReference>
<sequence>MNPDPLLPEQLYRHCPLEWLEMEPGAEKSIESRPFGQERALEALAFALDMSGRGYNLYVAGSVGLGKHALVKKRICTWAQKQEQASDLCYIHNFDAEHKPRALVLPAGTGRQLGRDIDNLLEHLLTAIPDIFKSDEYRARRDELKQQVEDREEQAFADLVERAREIGIGVVRTPSGYTIGPLADGEFITPKQFSELPEDEQQRLKDNIETVNVDLKETLGRGLRWHEKLAKDLKRLNREFLHLTLDERIDWLRRRYQRLDQVQDFIEQVRRQVVENADDFRAAGERAQKEGVAAGKLIRAREFTHYRVNILVDNGDARGAPVVYEDNPTYTNLLGRIEHESQMGTLTTHFKLIKGGALHRANGGCLILDAHRVLMTPFVWETLKRALRSREMKIQPLELQMGLLSTTTLEPEPIPLNVNLVLIGERWLYYLLKTHDPEFKQLFKVYADFAEDTARERDSVAAYARRIDALAKREQLQPLSKEALARVVEQAARLAGDAEKLSLHGERLADLLREADYWCRREEADRVERAHVQKAIEQREYRQRQWQERLQESIARDILMIDTAGEQVAQVNGLSVIQLGDIAFGRPSRITATARLGSGKMVDIERESELGGPLHSKGVLILQSFLANRYAASQPLSLSASLVFEQSYGPVDGDSASLAELCALLSAVALVPLRQNFAVTGSVNQLGQVQAVGGVNEKIEGFFDICKERGLSGEQGVIIPAANVQHLMLKDEVVEAVRAQKFSVYAVTGVDQALALLTGLEAGAANAQGEYPGDSFNGRVQVRLRELEENRSRMLQRDLDRLEPEPSRSESTRDGPPDTPGGDSY</sequence>
<dbReference type="InterPro" id="IPR041699">
    <property type="entry name" value="AAA_32"/>
</dbReference>
<comment type="catalytic activity">
    <reaction evidence="2">
        <text>Hydrolysis of proteins in presence of ATP.</text>
        <dbReference type="EC" id="3.4.21.53"/>
    </reaction>
</comment>
<evidence type="ECO:0000259" key="4">
    <source>
        <dbReference type="PROSITE" id="PS51786"/>
    </source>
</evidence>
<comment type="similarity">
    <text evidence="2">Belongs to the peptidase S16 family.</text>
</comment>
<feature type="active site" evidence="2">
    <location>
        <position position="655"/>
    </location>
</feature>
<protein>
    <recommendedName>
        <fullName evidence="2">endopeptidase La</fullName>
        <ecNumber evidence="2">3.4.21.53</ecNumber>
    </recommendedName>
</protein>
<dbReference type="RefSeq" id="WP_193191945.1">
    <property type="nucleotide sequence ID" value="NZ_JACZFR010000025.1"/>
</dbReference>
<dbReference type="Pfam" id="PF20436">
    <property type="entry name" value="LonB_AAA-LID"/>
    <property type="match status" value="1"/>
</dbReference>
<dbReference type="PRINTS" id="PR00830">
    <property type="entry name" value="ENDOLAPTASE"/>
</dbReference>
<feature type="region of interest" description="Disordered" evidence="3">
    <location>
        <begin position="793"/>
        <end position="825"/>
    </location>
</feature>
<comment type="caution">
    <text evidence="5">The sequence shown here is derived from an EMBL/GenBank/DDBJ whole genome shotgun (WGS) entry which is preliminary data.</text>
</comment>
<evidence type="ECO:0000256" key="2">
    <source>
        <dbReference type="PROSITE-ProRule" id="PRU01122"/>
    </source>
</evidence>
<dbReference type="InterPro" id="IPR027417">
    <property type="entry name" value="P-loop_NTPase"/>
</dbReference>
<dbReference type="GO" id="GO:0006508">
    <property type="term" value="P:proteolysis"/>
    <property type="evidence" value="ECO:0007669"/>
    <property type="project" value="UniProtKB-KW"/>
</dbReference>
<keyword evidence="2" id="KW-0720">Serine protease</keyword>
<evidence type="ECO:0000313" key="5">
    <source>
        <dbReference type="EMBL" id="MFC6632720.1"/>
    </source>
</evidence>
<dbReference type="SUPFAM" id="SSF54211">
    <property type="entry name" value="Ribosomal protein S5 domain 2-like"/>
    <property type="match status" value="1"/>
</dbReference>
<organism evidence="5 6">
    <name type="scientific">Microbulbifer taiwanensis</name>
    <dbReference type="NCBI Taxonomy" id="986746"/>
    <lineage>
        <taxon>Bacteria</taxon>
        <taxon>Pseudomonadati</taxon>
        <taxon>Pseudomonadota</taxon>
        <taxon>Gammaproteobacteria</taxon>
        <taxon>Cellvibrionales</taxon>
        <taxon>Microbulbiferaceae</taxon>
        <taxon>Microbulbifer</taxon>
    </lineage>
</organism>
<dbReference type="Pfam" id="PF05362">
    <property type="entry name" value="Lon_C"/>
    <property type="match status" value="1"/>
</dbReference>
<keyword evidence="2" id="KW-0378">Hydrolase</keyword>
<dbReference type="InterPro" id="IPR008269">
    <property type="entry name" value="Lon_proteolytic"/>
</dbReference>